<comment type="subcellular location">
    <subcellularLocation>
        <location evidence="1">Nucleus</location>
        <location evidence="1">Nucleolus</location>
    </subcellularLocation>
</comment>
<dbReference type="EMBL" id="JABCKV010000005">
    <property type="protein sequence ID" value="KAG5648084.1"/>
    <property type="molecule type" value="Genomic_DNA"/>
</dbReference>
<comment type="similarity">
    <text evidence="2">Belongs to the SLX9 family.</text>
</comment>
<evidence type="ECO:0000313" key="6">
    <source>
        <dbReference type="EMBL" id="KAG5648084.1"/>
    </source>
</evidence>
<dbReference type="GO" id="GO:0005730">
    <property type="term" value="C:nucleolus"/>
    <property type="evidence" value="ECO:0007669"/>
    <property type="project" value="UniProtKB-SubCell"/>
</dbReference>
<keyword evidence="4" id="KW-0539">Nucleus</keyword>
<dbReference type="GO" id="GO:0000462">
    <property type="term" value="P:maturation of SSU-rRNA from tricistronic rRNA transcript (SSU-rRNA, 5.8S rRNA, LSU-rRNA)"/>
    <property type="evidence" value="ECO:0007669"/>
    <property type="project" value="InterPro"/>
</dbReference>
<dbReference type="Pfam" id="PF15341">
    <property type="entry name" value="SLX9"/>
    <property type="match status" value="1"/>
</dbReference>
<dbReference type="GO" id="GO:0030688">
    <property type="term" value="C:preribosome, small subunit precursor"/>
    <property type="evidence" value="ECO:0007669"/>
    <property type="project" value="InterPro"/>
</dbReference>
<dbReference type="GO" id="GO:0030686">
    <property type="term" value="C:90S preribosome"/>
    <property type="evidence" value="ECO:0007669"/>
    <property type="project" value="InterPro"/>
</dbReference>
<evidence type="ECO:0000256" key="2">
    <source>
        <dbReference type="ARBA" id="ARBA00011022"/>
    </source>
</evidence>
<dbReference type="OrthoDB" id="18703at2759"/>
<dbReference type="PANTHER" id="PTHR31109">
    <property type="entry name" value="PROTEIN FAM207A"/>
    <property type="match status" value="1"/>
</dbReference>
<dbReference type="Proteomes" id="UP000775547">
    <property type="component" value="Unassembled WGS sequence"/>
</dbReference>
<feature type="region of interest" description="Disordered" evidence="5">
    <location>
        <begin position="120"/>
        <end position="164"/>
    </location>
</feature>
<sequence length="202" mass="22728">MPKERRRRSGAHEPSVRLAKREFAVQDNAVEHINIGDAIEATGTEILESLSTSEPRPVLKKKEKLQAKHEAFLERLETFNSPYSKSHARRVKRKAKEQIANGLSDMQDAIAALDDEIPTPVRESVKNTAEASQDPPPKAHVKPGMIGEGKKEPLSKSQRKRALQMEQVRHPLILSNPDFAANPFQTIRTHAQNTLVKRQIIK</sequence>
<keyword evidence="7" id="KW-1185">Reference proteome</keyword>
<evidence type="ECO:0000256" key="5">
    <source>
        <dbReference type="SAM" id="MobiDB-lite"/>
    </source>
</evidence>
<organism evidence="6 7">
    <name type="scientific">Asterophora parasitica</name>
    <dbReference type="NCBI Taxonomy" id="117018"/>
    <lineage>
        <taxon>Eukaryota</taxon>
        <taxon>Fungi</taxon>
        <taxon>Dikarya</taxon>
        <taxon>Basidiomycota</taxon>
        <taxon>Agaricomycotina</taxon>
        <taxon>Agaricomycetes</taxon>
        <taxon>Agaricomycetidae</taxon>
        <taxon>Agaricales</taxon>
        <taxon>Tricholomatineae</taxon>
        <taxon>Lyophyllaceae</taxon>
        <taxon>Asterophora</taxon>
    </lineage>
</organism>
<dbReference type="AlphaFoldDB" id="A0A9P7GCN0"/>
<name>A0A9P7GCN0_9AGAR</name>
<reference evidence="6" key="1">
    <citation type="submission" date="2020-07" db="EMBL/GenBank/DDBJ databases">
        <authorList>
            <person name="Nieuwenhuis M."/>
            <person name="Van De Peppel L.J.J."/>
        </authorList>
    </citation>
    <scope>NUCLEOTIDE SEQUENCE</scope>
    <source>
        <strain evidence="6">AP01</strain>
        <tissue evidence="6">Mycelium</tissue>
    </source>
</reference>
<gene>
    <name evidence="6" type="ORF">DXG03_007119</name>
</gene>
<protein>
    <recommendedName>
        <fullName evidence="3">Ribosome biogenesis protein SLX9</fullName>
    </recommendedName>
</protein>
<evidence type="ECO:0000256" key="1">
    <source>
        <dbReference type="ARBA" id="ARBA00004604"/>
    </source>
</evidence>
<evidence type="ECO:0000313" key="7">
    <source>
        <dbReference type="Proteomes" id="UP000775547"/>
    </source>
</evidence>
<reference evidence="6" key="2">
    <citation type="submission" date="2021-10" db="EMBL/GenBank/DDBJ databases">
        <title>Phylogenomics reveals ancestral predisposition of the termite-cultivated fungus Termitomyces towards a domesticated lifestyle.</title>
        <authorList>
            <person name="Auxier B."/>
            <person name="Grum-Grzhimaylo A."/>
            <person name="Cardenas M.E."/>
            <person name="Lodge J.D."/>
            <person name="Laessoe T."/>
            <person name="Pedersen O."/>
            <person name="Smith M.E."/>
            <person name="Kuyper T.W."/>
            <person name="Franco-Molano E.A."/>
            <person name="Baroni T.J."/>
            <person name="Aanen D.K."/>
        </authorList>
    </citation>
    <scope>NUCLEOTIDE SEQUENCE</scope>
    <source>
        <strain evidence="6">AP01</strain>
        <tissue evidence="6">Mycelium</tissue>
    </source>
</reference>
<evidence type="ECO:0000256" key="3">
    <source>
        <dbReference type="ARBA" id="ARBA00021321"/>
    </source>
</evidence>
<evidence type="ECO:0000256" key="4">
    <source>
        <dbReference type="ARBA" id="ARBA00023242"/>
    </source>
</evidence>
<accession>A0A9P7GCN0</accession>
<comment type="caution">
    <text evidence="6">The sequence shown here is derived from an EMBL/GenBank/DDBJ whole genome shotgun (WGS) entry which is preliminary data.</text>
</comment>
<dbReference type="InterPro" id="IPR028160">
    <property type="entry name" value="Slx9-like"/>
</dbReference>
<dbReference type="PANTHER" id="PTHR31109:SF2">
    <property type="entry name" value="RIBOSOME BIOGENESIS PROTEIN SLX9 HOMOLOG"/>
    <property type="match status" value="1"/>
</dbReference>
<proteinExistence type="inferred from homology"/>